<feature type="transmembrane region" description="Helical" evidence="2">
    <location>
        <begin position="48"/>
        <end position="69"/>
    </location>
</feature>
<accession>A0ABX0QGS1</accession>
<organism evidence="3 4">
    <name type="scientific">Fibrivirga algicola</name>
    <dbReference type="NCBI Taxonomy" id="2950420"/>
    <lineage>
        <taxon>Bacteria</taxon>
        <taxon>Pseudomonadati</taxon>
        <taxon>Bacteroidota</taxon>
        <taxon>Cytophagia</taxon>
        <taxon>Cytophagales</taxon>
        <taxon>Spirosomataceae</taxon>
        <taxon>Fibrivirga</taxon>
    </lineage>
</organism>
<feature type="transmembrane region" description="Helical" evidence="2">
    <location>
        <begin position="219"/>
        <end position="238"/>
    </location>
</feature>
<dbReference type="Proteomes" id="UP000606008">
    <property type="component" value="Unassembled WGS sequence"/>
</dbReference>
<reference evidence="3" key="1">
    <citation type="submission" date="2024-05" db="EMBL/GenBank/DDBJ databases">
        <authorList>
            <person name="Jung D.-H."/>
        </authorList>
    </citation>
    <scope>NUCLEOTIDE SEQUENCE</scope>
    <source>
        <strain evidence="3">JA-25</strain>
    </source>
</reference>
<feature type="transmembrane region" description="Helical" evidence="2">
    <location>
        <begin position="81"/>
        <end position="100"/>
    </location>
</feature>
<feature type="transmembrane region" description="Helical" evidence="2">
    <location>
        <begin position="142"/>
        <end position="167"/>
    </location>
</feature>
<evidence type="ECO:0000256" key="2">
    <source>
        <dbReference type="SAM" id="Phobius"/>
    </source>
</evidence>
<feature type="compositionally biased region" description="Gly residues" evidence="1">
    <location>
        <begin position="376"/>
        <end position="391"/>
    </location>
</feature>
<keyword evidence="4" id="KW-1185">Reference proteome</keyword>
<keyword evidence="2" id="KW-0812">Transmembrane</keyword>
<dbReference type="RefSeq" id="WP_085410700.1">
    <property type="nucleotide sequence ID" value="NZ_WAEL01000003.1"/>
</dbReference>
<feature type="transmembrane region" description="Helical" evidence="2">
    <location>
        <begin position="287"/>
        <end position="306"/>
    </location>
</feature>
<name>A0ABX0QGS1_9BACT</name>
<feature type="transmembrane region" description="Helical" evidence="2">
    <location>
        <begin position="312"/>
        <end position="333"/>
    </location>
</feature>
<feature type="region of interest" description="Disordered" evidence="1">
    <location>
        <begin position="366"/>
        <end position="391"/>
    </location>
</feature>
<feature type="transmembrane region" description="Helical" evidence="2">
    <location>
        <begin position="112"/>
        <end position="130"/>
    </location>
</feature>
<proteinExistence type="predicted"/>
<protein>
    <recommendedName>
        <fullName evidence="5">DUF2157 domain-containing protein</fullName>
    </recommendedName>
</protein>
<evidence type="ECO:0000313" key="3">
    <source>
        <dbReference type="EMBL" id="NID10267.1"/>
    </source>
</evidence>
<gene>
    <name evidence="3" type="ORF">F7231_08780</name>
</gene>
<dbReference type="EMBL" id="WAEL01000003">
    <property type="protein sequence ID" value="NID10267.1"/>
    <property type="molecule type" value="Genomic_DNA"/>
</dbReference>
<comment type="caution">
    <text evidence="3">The sequence shown here is derived from an EMBL/GenBank/DDBJ whole genome shotgun (WGS) entry which is preliminary data.</text>
</comment>
<keyword evidence="2" id="KW-0472">Membrane</keyword>
<sequence length="391" mass="42478">MKAYNLVWLEERDIRQQADRWHAQQVLTDEQAEAVREAYPVRFKQTGMALEIGSFVFTLLAALALYGLLSITLDTNSQGSGVVSLLMAGGTFAAAVFAIRSNQFYRNGIDNALWLVSALSAVWGLVLVFFQRNDVFPPFWEVCLIALPVLLAYLIFTGDTILAYFALTAFYGALFDGLIDSEGGKAALPFVLMAASAGLFWLVTWLGKSTANAVYYTDVLILVQWVSLLIGMAAGNYYVVRELNAVLLETRHIGSPEIGLRGFFWVTTFLIPIGYGLIGFRQRSRMLLIVAVLGIAGAIATVYHYAGTWPLSVTLALHGGIVIGLVILLIRLLRHPAHGFTDAIDEEPPLELLKHLGLLTTIQGTTNAQSQPAGPRFGGGDFGGGGAGEPY</sequence>
<feature type="transmembrane region" description="Helical" evidence="2">
    <location>
        <begin position="258"/>
        <end position="280"/>
    </location>
</feature>
<evidence type="ECO:0008006" key="5">
    <source>
        <dbReference type="Google" id="ProtNLM"/>
    </source>
</evidence>
<evidence type="ECO:0000313" key="4">
    <source>
        <dbReference type="Proteomes" id="UP000606008"/>
    </source>
</evidence>
<feature type="transmembrane region" description="Helical" evidence="2">
    <location>
        <begin position="187"/>
        <end position="207"/>
    </location>
</feature>
<evidence type="ECO:0000256" key="1">
    <source>
        <dbReference type="SAM" id="MobiDB-lite"/>
    </source>
</evidence>
<keyword evidence="2" id="KW-1133">Transmembrane helix</keyword>